<evidence type="ECO:0000313" key="2">
    <source>
        <dbReference type="EMBL" id="CAB3375517.1"/>
    </source>
</evidence>
<dbReference type="Gene3D" id="3.40.50.300">
    <property type="entry name" value="P-loop containing nucleotide triphosphate hydrolases"/>
    <property type="match status" value="1"/>
</dbReference>
<protein>
    <submittedName>
        <fullName evidence="2">Uncharacterized protein</fullName>
    </submittedName>
</protein>
<dbReference type="InterPro" id="IPR027417">
    <property type="entry name" value="P-loop_NTPase"/>
</dbReference>
<name>A0A8S1D1T5_9INSE</name>
<feature type="region of interest" description="Disordered" evidence="1">
    <location>
        <begin position="776"/>
        <end position="801"/>
    </location>
</feature>
<evidence type="ECO:0000313" key="3">
    <source>
        <dbReference type="Proteomes" id="UP000494165"/>
    </source>
</evidence>
<accession>A0A8S1D1T5</accession>
<organism evidence="2 3">
    <name type="scientific">Cloeon dipterum</name>
    <dbReference type="NCBI Taxonomy" id="197152"/>
    <lineage>
        <taxon>Eukaryota</taxon>
        <taxon>Metazoa</taxon>
        <taxon>Ecdysozoa</taxon>
        <taxon>Arthropoda</taxon>
        <taxon>Hexapoda</taxon>
        <taxon>Insecta</taxon>
        <taxon>Pterygota</taxon>
        <taxon>Palaeoptera</taxon>
        <taxon>Ephemeroptera</taxon>
        <taxon>Pisciforma</taxon>
        <taxon>Baetidae</taxon>
        <taxon>Cloeon</taxon>
    </lineage>
</organism>
<dbReference type="EMBL" id="CADEPI010000114">
    <property type="protein sequence ID" value="CAB3375517.1"/>
    <property type="molecule type" value="Genomic_DNA"/>
</dbReference>
<dbReference type="AlphaFoldDB" id="A0A8S1D1T5"/>
<comment type="caution">
    <text evidence="2">The sequence shown here is derived from an EMBL/GenBank/DDBJ whole genome shotgun (WGS) entry which is preliminary data.</text>
</comment>
<dbReference type="InterPro" id="IPR052634">
    <property type="entry name" value="Sperm_flagellar-bone_growth"/>
</dbReference>
<gene>
    <name evidence="2" type="ORF">CLODIP_2_CD14942</name>
</gene>
<evidence type="ECO:0000256" key="1">
    <source>
        <dbReference type="SAM" id="MobiDB-lite"/>
    </source>
</evidence>
<keyword evidence="3" id="KW-1185">Reference proteome</keyword>
<dbReference type="PANTHER" id="PTHR14919:SF0">
    <property type="entry name" value="SPERM FLAGELLAR PROTEIN 2"/>
    <property type="match status" value="1"/>
</dbReference>
<proteinExistence type="predicted"/>
<dbReference type="OrthoDB" id="62528at2759"/>
<sequence>MEKIQEIRQELDKYLRILNEFVAENAGGVLDTAALEKINQEINAKSKATEDVTVVQKLETLALLPDWLETLNSSLQQFTEVAKTLQPKPATPERKASAFALFPDADQHQRNLSNYQSLKAKQAEKKSQVALLECRHTVKNMADAAAAIGQAERVGFEEQTKRECRFLLSHGFPVEAIVERLEDLLDEKWTKTVSPAKLRKEAERQLALNQLEVDAYVSERASSQSIGHVVHRLLATKYPRPPVPPGECLPRLKVMALLLVSTSDDFLPDLTKVVSEAKVSVVRVQDAVDSCVEAYRREGPGIPLLESREPPTEVAEPVQVTPTARLVPHALLEELEALQPPPTHKEIETQTGPEVEPQLSMAASLGKHALEVMRLRQPLSDWLTTALVIEHLKKISAEGVLGWILVNFPSNFEQARIFEASITGQWVPNPDMPDEDQGGQLSVVQSKIVCDPHSPVEACRPYRTIFTSVVSLSPTEPPPPVVPLVNELYLRQDVLSCLHCSSFTEENVLAVAEMLLKSSPHPPPEPAALQGQVAFPDFEIPADLARGMVALWEALETAYLGHLHRVTLARRTMANLFVRHVNSLKKCFERFLVREDNLQRTVDEFVEWYNAVPRPWVEESKTEIRNRLEVVEKSILSQVEARRREADEEVKRNSEQPVLARTLLEKLQVGGAVAQLELDRFVDTMAVLQDFASASLGKIPPDAKKSVRFEVPKVLGPEVGDSWATALAEALLGPEGPSALPEEFVAYLGSVVESAKAFVTKLVGGQKSAIGKMEKEFQPKKKGKDKKKAKKGKKGPTIDDVPSLADLEEERLRIKRITLLQEWRDMLDSESEQALSAIDREMERQKSEAEMLIEHLRRSGYQVMRAAADGQRSSDSQALYELKEFLEAAIEAEAELEVPQTLPRKSLYLSYLRLPNAPPPPATAAPEERDLAGLVRILRRLAPDGVILLSGLVFLLQQSKAAPWRQLDSEQTARVLRKRLNGGCIVDWRAMVVGLLELPEATEQQLLHAEERLRPGTLEAFTQSRIWLDAAFEDDPESVKRLLYDAYHPRGSVLRLLSAAAIGPCPVASFLKVCALHQGQSLHQDNAVLLEAAVAACHAVSPTENEQIAPLLQSIWNEVNDAGLDSEQRRARNRAVAAGTYVAVDASQVPVELLKENEAFLKLAAELFGKKSFRDLISEELLN</sequence>
<reference evidence="2 3" key="1">
    <citation type="submission" date="2020-04" db="EMBL/GenBank/DDBJ databases">
        <authorList>
            <person name="Alioto T."/>
            <person name="Alioto T."/>
            <person name="Gomez Garrido J."/>
        </authorList>
    </citation>
    <scope>NUCLEOTIDE SEQUENCE [LARGE SCALE GENOMIC DNA]</scope>
</reference>
<feature type="compositionally biased region" description="Basic residues" evidence="1">
    <location>
        <begin position="780"/>
        <end position="794"/>
    </location>
</feature>
<dbReference type="PANTHER" id="PTHR14919">
    <property type="entry name" value="KPL2-RELATED"/>
    <property type="match status" value="1"/>
</dbReference>
<dbReference type="Proteomes" id="UP000494165">
    <property type="component" value="Unassembled WGS sequence"/>
</dbReference>